<name>A0AAV7LWI9_PLEWA</name>
<sequence length="173" mass="18573">MKQGGSHAPSAAHLRNFLLEAGCSSNSRGCASHACIQVAQPTPLSSRCSLTKGASRHTRGHRTGRGRGEPNNGHRQRTPAGETLPARTAPRSCACVSPSPPSLLQGIEALLDPIRPGACCEGSYGYPLDRVLEDAKDVSLLCVNSTVLLGMEYILYDLFLPNWDRAQHKESVR</sequence>
<feature type="compositionally biased region" description="Basic residues" evidence="1">
    <location>
        <begin position="54"/>
        <end position="65"/>
    </location>
</feature>
<comment type="caution">
    <text evidence="2">The sequence shown here is derived from an EMBL/GenBank/DDBJ whole genome shotgun (WGS) entry which is preliminary data.</text>
</comment>
<reference evidence="2" key="1">
    <citation type="journal article" date="2022" name="bioRxiv">
        <title>Sequencing and chromosome-scale assembly of the giantPleurodeles waltlgenome.</title>
        <authorList>
            <person name="Brown T."/>
            <person name="Elewa A."/>
            <person name="Iarovenko S."/>
            <person name="Subramanian E."/>
            <person name="Araus A.J."/>
            <person name="Petzold A."/>
            <person name="Susuki M."/>
            <person name="Suzuki K.-i.T."/>
            <person name="Hayashi T."/>
            <person name="Toyoda A."/>
            <person name="Oliveira C."/>
            <person name="Osipova E."/>
            <person name="Leigh N.D."/>
            <person name="Simon A."/>
            <person name="Yun M.H."/>
        </authorList>
    </citation>
    <scope>NUCLEOTIDE SEQUENCE</scope>
    <source>
        <strain evidence="2">20211129_DDA</strain>
        <tissue evidence="2">Liver</tissue>
    </source>
</reference>
<evidence type="ECO:0000256" key="1">
    <source>
        <dbReference type="SAM" id="MobiDB-lite"/>
    </source>
</evidence>
<gene>
    <name evidence="2" type="ORF">NDU88_000689</name>
</gene>
<evidence type="ECO:0000313" key="3">
    <source>
        <dbReference type="Proteomes" id="UP001066276"/>
    </source>
</evidence>
<dbReference type="AlphaFoldDB" id="A0AAV7LWI9"/>
<accession>A0AAV7LWI9</accession>
<keyword evidence="3" id="KW-1185">Reference proteome</keyword>
<protein>
    <submittedName>
        <fullName evidence="2">Uncharacterized protein</fullName>
    </submittedName>
</protein>
<organism evidence="2 3">
    <name type="scientific">Pleurodeles waltl</name>
    <name type="common">Iberian ribbed newt</name>
    <dbReference type="NCBI Taxonomy" id="8319"/>
    <lineage>
        <taxon>Eukaryota</taxon>
        <taxon>Metazoa</taxon>
        <taxon>Chordata</taxon>
        <taxon>Craniata</taxon>
        <taxon>Vertebrata</taxon>
        <taxon>Euteleostomi</taxon>
        <taxon>Amphibia</taxon>
        <taxon>Batrachia</taxon>
        <taxon>Caudata</taxon>
        <taxon>Salamandroidea</taxon>
        <taxon>Salamandridae</taxon>
        <taxon>Pleurodelinae</taxon>
        <taxon>Pleurodeles</taxon>
    </lineage>
</organism>
<dbReference type="EMBL" id="JANPWB010000014">
    <property type="protein sequence ID" value="KAJ1095527.1"/>
    <property type="molecule type" value="Genomic_DNA"/>
</dbReference>
<feature type="region of interest" description="Disordered" evidence="1">
    <location>
        <begin position="45"/>
        <end position="86"/>
    </location>
</feature>
<proteinExistence type="predicted"/>
<dbReference type="Proteomes" id="UP001066276">
    <property type="component" value="Chromosome 10"/>
</dbReference>
<evidence type="ECO:0000313" key="2">
    <source>
        <dbReference type="EMBL" id="KAJ1095527.1"/>
    </source>
</evidence>